<evidence type="ECO:0000256" key="4">
    <source>
        <dbReference type="ARBA" id="ARBA00012155"/>
    </source>
</evidence>
<dbReference type="Proteomes" id="UP000237438">
    <property type="component" value="Unassembled WGS sequence"/>
</dbReference>
<evidence type="ECO:0000256" key="8">
    <source>
        <dbReference type="ARBA" id="ARBA00022679"/>
    </source>
</evidence>
<comment type="function">
    <text evidence="11">Probable S-adenosyl-L-methionine-dependent methyltransferase that acts as a component of the wybutosine biosynthesis pathway. Wybutosine is a hyper modified guanosine with a tricyclic base found at the 3'-position adjacent to the anticodon of eukaryotic phenylalanine tRNA. May methylate the carboxyl group of leucine residues to form alpha-leucine ester residues.</text>
</comment>
<dbReference type="EC" id="2.3.1.231" evidence="4"/>
<dbReference type="Pfam" id="PF13621">
    <property type="entry name" value="Cupin_8"/>
    <property type="match status" value="1"/>
</dbReference>
<dbReference type="Gene3D" id="2.120.10.80">
    <property type="entry name" value="Kelch-type beta propeller"/>
    <property type="match status" value="1"/>
</dbReference>
<keyword evidence="18" id="KW-1185">Reference proteome</keyword>
<dbReference type="AlphaFoldDB" id="A0A2S4PZ37"/>
<dbReference type="FunFam" id="2.60.120.650:FF:000043">
    <property type="entry name" value="tRNA wybutosine-synthesizing protein 4"/>
    <property type="match status" value="1"/>
</dbReference>
<sequence length="1012" mass="115003">MTSQSSQSRKNQEFIIDTNNSSIVSKRSVERLYFLNETHYFRHFVKKPKRRSPLINRGYWLRIKAIDDIVHRFLSQSSSKQKTVINLGSGYDPLPWQCLSKYPDACEGAVFIDIDYRDLILRKRKLVQDVPDLSSILTNMQTSDDDVLLRSDQYLQVGCDLSEIARLHDILSQAVDIKDSSILFIAEVSITYMDVNAADSLISWASQFLDAQFCLLEQLLPDGIEHPFAQTMMAHFEKLKSPLGAVRKYQTKNAQMNRFKDLGWKQVYARNLWELWSSDDFLTAEERIALDGIEPFDEWEEFSLFGSHYLLLVANSQALHSGVLKSLKSPLIGENKPSDSFRWKQIHSPYHKPHDSRRFGAPLFVKSQYRFKDRIALFGGLGKTTRLNSRDEYSSIDEDVISSNYCNSAMPSSRMCHTITDLGDMGAILIGGRTSPDVGLCDCWIYHKYSDSWERVDDLPWPLYRHQSVRVGSNSVLVSIGRIDSHRLSDSFLLWNRRTGWVKCIYDGMKPFLVYSPVFFNFKLGDPKSQSGLLAGGMNSGVVINKVWRWILKDILTEHPKIQFTETILCPNLCSNLCRFGSCAVAHHGKLYLLGGITKDELLTYADEICCIEITDENLSISQVTRPITSHFRYLFIGLSAVSIGEAIVVIGGSAVCFSFGTFWNPGCLTLLPKKNTGNEEWKFLGTIEVRPSVGDFRPTSIEDSSNPVIPRIKLRSESHFIEILNAAKPVIFEGLDIGSCTAKWNTEYLKRAIGEEREARLLIIHEASTKYMDFNTKNFKYTNMKFGDFISQIEQGAKLYLRSLSSENPSLVPADISKDFPSICSDFSLPEKLSFVKQNSHSSPLRISGPVVMWLHYDTLANILCQVKGEKNILLFHPSEFKYFDLKPGKSSSSVNVFESMQCQQHQKFPKPYQALLKSGDVIYIPPFWLHTLSSEKGVSIAVNIFFKNLSIGYASGKDVYGNRDLQAYEKGRQDVAKILASFDSTPTTARDFYLQRLVEELKQGALRYSP</sequence>
<comment type="caution">
    <text evidence="17">The sequence shown here is derived from an EMBL/GenBank/DDBJ whole genome shotgun (WGS) entry which is preliminary data.</text>
</comment>
<dbReference type="Pfam" id="PF13418">
    <property type="entry name" value="Beta-prop_TYW4"/>
    <property type="match status" value="1"/>
</dbReference>
<dbReference type="Pfam" id="PF04072">
    <property type="entry name" value="LCM"/>
    <property type="match status" value="1"/>
</dbReference>
<dbReference type="InterPro" id="IPR003347">
    <property type="entry name" value="JmjC_dom"/>
</dbReference>
<accession>A0A2S4PZ37</accession>
<evidence type="ECO:0000313" key="18">
    <source>
        <dbReference type="Proteomes" id="UP000237438"/>
    </source>
</evidence>
<comment type="catalytic activity">
    <reaction evidence="1">
        <text>7-[(3S)-3-amino-3-carboxypropyl]wyosine(37) in tRNA(Phe) + S-adenosyl-L-methionine = 7-[(3S)-(3-amino-3-methoxycarbonyl)propyl]wyosine(37) in tRNA(Phe) + S-adenosyl-L-homocysteine</text>
        <dbReference type="Rhea" id="RHEA:36903"/>
        <dbReference type="Rhea" id="RHEA-COMP:10379"/>
        <dbReference type="Rhea" id="RHEA-COMP:11844"/>
        <dbReference type="ChEBI" id="CHEBI:57856"/>
        <dbReference type="ChEBI" id="CHEBI:59789"/>
        <dbReference type="ChEBI" id="CHEBI:73543"/>
        <dbReference type="ChEBI" id="CHEBI:74275"/>
        <dbReference type="EC" id="2.1.1.290"/>
    </reaction>
</comment>
<evidence type="ECO:0000256" key="14">
    <source>
        <dbReference type="ARBA" id="ARBA00030847"/>
    </source>
</evidence>
<dbReference type="GO" id="GO:0030488">
    <property type="term" value="P:tRNA methylation"/>
    <property type="evidence" value="ECO:0007669"/>
    <property type="project" value="TreeGrafter"/>
</dbReference>
<protein>
    <recommendedName>
        <fullName evidence="6">tRNA wybutosine-synthesizing protein 4</fullName>
        <ecNumber evidence="5">2.1.1.290</ecNumber>
        <ecNumber evidence="4">2.3.1.231</ecNumber>
    </recommendedName>
    <alternativeName>
        <fullName evidence="13">Leucine carboxyl methyltransferase 2</fullName>
    </alternativeName>
    <alternativeName>
        <fullName evidence="14">tRNA(Phe) (7-(3-amino-3-(methoxycarbonyl)propyl)wyosine(37)-N)-methoxycarbonyltransferase</fullName>
    </alternativeName>
    <alternativeName>
        <fullName evidence="12">tRNA(Phe) (7-(3-amino-3-carboxypropyl)wyosine(37)-O)-methyltransferase</fullName>
    </alternativeName>
</protein>
<comment type="pathway">
    <text evidence="2">tRNA modification; wybutosine-tRNA(Phe) biosynthesis.</text>
</comment>
<evidence type="ECO:0000256" key="1">
    <source>
        <dbReference type="ARBA" id="ARBA00001806"/>
    </source>
</evidence>
<keyword evidence="7" id="KW-0489">Methyltransferase</keyword>
<dbReference type="Gene3D" id="2.60.120.650">
    <property type="entry name" value="Cupin"/>
    <property type="match status" value="1"/>
</dbReference>
<organism evidence="17 18">
    <name type="scientific">Erysiphe pulchra</name>
    <dbReference type="NCBI Taxonomy" id="225359"/>
    <lineage>
        <taxon>Eukaryota</taxon>
        <taxon>Fungi</taxon>
        <taxon>Dikarya</taxon>
        <taxon>Ascomycota</taxon>
        <taxon>Pezizomycotina</taxon>
        <taxon>Leotiomycetes</taxon>
        <taxon>Erysiphales</taxon>
        <taxon>Erysiphaceae</taxon>
        <taxon>Erysiphe</taxon>
    </lineage>
</organism>
<evidence type="ECO:0000256" key="10">
    <source>
        <dbReference type="ARBA" id="ARBA00022694"/>
    </source>
</evidence>
<dbReference type="GO" id="GO:0031591">
    <property type="term" value="P:wybutosine biosynthetic process"/>
    <property type="evidence" value="ECO:0007669"/>
    <property type="project" value="TreeGrafter"/>
</dbReference>
<name>A0A2S4PZ37_9PEZI</name>
<dbReference type="STRING" id="225359.A0A2S4PZ37"/>
<dbReference type="SUPFAM" id="SSF53335">
    <property type="entry name" value="S-adenosyl-L-methionine-dependent methyltransferases"/>
    <property type="match status" value="1"/>
</dbReference>
<dbReference type="InterPro" id="IPR011043">
    <property type="entry name" value="Gal_Oxase/kelch_b-propeller"/>
</dbReference>
<dbReference type="PROSITE" id="PS51184">
    <property type="entry name" value="JMJC"/>
    <property type="match status" value="1"/>
</dbReference>
<feature type="domain" description="JmjC" evidence="16">
    <location>
        <begin position="810"/>
        <end position="965"/>
    </location>
</feature>
<comment type="similarity">
    <text evidence="3">Belongs to the methyltransferase superfamily. LCMT family.</text>
</comment>
<reference evidence="17 18" key="1">
    <citation type="submission" date="2017-10" db="EMBL/GenBank/DDBJ databases">
        <title>Development of genomic resources for the powdery mildew, Erysiphe pulchra.</title>
        <authorList>
            <person name="Wadl P.A."/>
            <person name="Mack B.M."/>
            <person name="Moore G."/>
            <person name="Beltz S.B."/>
        </authorList>
    </citation>
    <scope>NUCLEOTIDE SEQUENCE [LARGE SCALE GENOMIC DNA]</scope>
    <source>
        <strain evidence="17">Cflorida</strain>
    </source>
</reference>
<dbReference type="InterPro" id="IPR015915">
    <property type="entry name" value="Kelch-typ_b-propeller"/>
</dbReference>
<dbReference type="UniPathway" id="UPA00375"/>
<dbReference type="SUPFAM" id="SSF51197">
    <property type="entry name" value="Clavaminate synthase-like"/>
    <property type="match status" value="1"/>
</dbReference>
<dbReference type="SUPFAM" id="SSF50965">
    <property type="entry name" value="Galactose oxidase, central domain"/>
    <property type="match status" value="1"/>
</dbReference>
<gene>
    <name evidence="17" type="ORF">EPUL_000714</name>
</gene>
<evidence type="ECO:0000256" key="7">
    <source>
        <dbReference type="ARBA" id="ARBA00022603"/>
    </source>
</evidence>
<evidence type="ECO:0000256" key="3">
    <source>
        <dbReference type="ARBA" id="ARBA00010703"/>
    </source>
</evidence>
<evidence type="ECO:0000313" key="17">
    <source>
        <dbReference type="EMBL" id="POS87310.1"/>
    </source>
</evidence>
<dbReference type="InterPro" id="IPR007213">
    <property type="entry name" value="Ppm1/Ppm2/Tcmp"/>
</dbReference>
<dbReference type="InterPro" id="IPR029063">
    <property type="entry name" value="SAM-dependent_MTases_sf"/>
</dbReference>
<evidence type="ECO:0000256" key="9">
    <source>
        <dbReference type="ARBA" id="ARBA00022691"/>
    </source>
</evidence>
<dbReference type="Gene3D" id="6.10.140.1470">
    <property type="match status" value="1"/>
</dbReference>
<dbReference type="InterPro" id="IPR041667">
    <property type="entry name" value="Cupin_8"/>
</dbReference>
<evidence type="ECO:0000256" key="15">
    <source>
        <dbReference type="ARBA" id="ARBA00049250"/>
    </source>
</evidence>
<proteinExistence type="inferred from homology"/>
<dbReference type="PANTHER" id="PTHR46529:SF1">
    <property type="entry name" value="TRNA WYBUTOSINE-SYNTHESIZING PROTEIN 4"/>
    <property type="match status" value="1"/>
</dbReference>
<dbReference type="Gene3D" id="3.40.50.150">
    <property type="entry name" value="Vaccinia Virus protein VP39"/>
    <property type="match status" value="1"/>
</dbReference>
<dbReference type="OrthoDB" id="47172at2759"/>
<dbReference type="PANTHER" id="PTHR46529">
    <property type="entry name" value="TRNA WYBUTOSINE-SYNTHESIZING PROTEIN 4"/>
    <property type="match status" value="1"/>
</dbReference>
<keyword evidence="8" id="KW-0808">Transferase</keyword>
<evidence type="ECO:0000256" key="2">
    <source>
        <dbReference type="ARBA" id="ARBA00004797"/>
    </source>
</evidence>
<evidence type="ECO:0000256" key="13">
    <source>
        <dbReference type="ARBA" id="ARBA00030231"/>
    </source>
</evidence>
<evidence type="ECO:0000256" key="12">
    <source>
        <dbReference type="ARBA" id="ARBA00029750"/>
    </source>
</evidence>
<dbReference type="EC" id="2.1.1.290" evidence="5"/>
<dbReference type="GO" id="GO:0008175">
    <property type="term" value="F:tRNA methyltransferase activity"/>
    <property type="evidence" value="ECO:0007669"/>
    <property type="project" value="TreeGrafter"/>
</dbReference>
<evidence type="ECO:0000256" key="6">
    <source>
        <dbReference type="ARBA" id="ARBA00018045"/>
    </source>
</evidence>
<comment type="catalytic activity">
    <reaction evidence="15">
        <text>7-[(3S)-(3-amino-3-methoxycarbonyl)propyl]wyosine(37) in tRNA(Phe) + S-adenosyl-L-methionine + CO2 = wybutosine(37) in tRNA(Phe) + S-adenosyl-L-homocysteine + 2 H(+)</text>
        <dbReference type="Rhea" id="RHEA:37119"/>
        <dbReference type="Rhea" id="RHEA-COMP:11844"/>
        <dbReference type="Rhea" id="RHEA-COMP:11847"/>
        <dbReference type="ChEBI" id="CHEBI:15378"/>
        <dbReference type="ChEBI" id="CHEBI:16526"/>
        <dbReference type="ChEBI" id="CHEBI:57856"/>
        <dbReference type="ChEBI" id="CHEBI:59789"/>
        <dbReference type="ChEBI" id="CHEBI:73544"/>
        <dbReference type="ChEBI" id="CHEBI:74275"/>
        <dbReference type="EC" id="2.3.1.231"/>
    </reaction>
</comment>
<keyword evidence="9" id="KW-0949">S-adenosyl-L-methionine</keyword>
<evidence type="ECO:0000259" key="16">
    <source>
        <dbReference type="PROSITE" id="PS51184"/>
    </source>
</evidence>
<evidence type="ECO:0000256" key="5">
    <source>
        <dbReference type="ARBA" id="ARBA00012779"/>
    </source>
</evidence>
<dbReference type="EMBL" id="PEDP01000150">
    <property type="protein sequence ID" value="POS87310.1"/>
    <property type="molecule type" value="Genomic_DNA"/>
</dbReference>
<evidence type="ECO:0000256" key="11">
    <source>
        <dbReference type="ARBA" id="ARBA00025588"/>
    </source>
</evidence>
<keyword evidence="10" id="KW-0819">tRNA processing</keyword>